<evidence type="ECO:0000313" key="2">
    <source>
        <dbReference type="EMBL" id="GCL61880.1"/>
    </source>
</evidence>
<dbReference type="SUPFAM" id="SSF56003">
    <property type="entry name" value="Molybdenum cofactor-binding domain"/>
    <property type="match status" value="2"/>
</dbReference>
<dbReference type="InterPro" id="IPR052516">
    <property type="entry name" value="N-heterocyclic_Hydroxylase"/>
</dbReference>
<dbReference type="Gene3D" id="3.90.1170.50">
    <property type="entry name" value="Aldehyde oxidase/xanthine dehydrogenase, a/b hammerhead"/>
    <property type="match status" value="1"/>
</dbReference>
<dbReference type="PANTHER" id="PTHR47495:SF1">
    <property type="entry name" value="BLL3820 PROTEIN"/>
    <property type="match status" value="1"/>
</dbReference>
<dbReference type="SMART" id="SM01008">
    <property type="entry name" value="Ald_Xan_dh_C"/>
    <property type="match status" value="1"/>
</dbReference>
<dbReference type="InterPro" id="IPR000674">
    <property type="entry name" value="Ald_Oxase/Xan_DH_a/b"/>
</dbReference>
<dbReference type="AlphaFoldDB" id="A0A480AMA7"/>
<organism evidence="2 3">
    <name type="scientific">Pseudaquabacterium pictum</name>
    <dbReference type="NCBI Taxonomy" id="2315236"/>
    <lineage>
        <taxon>Bacteria</taxon>
        <taxon>Pseudomonadati</taxon>
        <taxon>Pseudomonadota</taxon>
        <taxon>Betaproteobacteria</taxon>
        <taxon>Burkholderiales</taxon>
        <taxon>Sphaerotilaceae</taxon>
        <taxon>Pseudaquabacterium</taxon>
    </lineage>
</organism>
<evidence type="ECO:0000259" key="1">
    <source>
        <dbReference type="SMART" id="SM01008"/>
    </source>
</evidence>
<dbReference type="Proteomes" id="UP000301751">
    <property type="component" value="Unassembled WGS sequence"/>
</dbReference>
<dbReference type="InterPro" id="IPR046867">
    <property type="entry name" value="AldOxase/xan_DH_MoCoBD2"/>
</dbReference>
<dbReference type="InterPro" id="IPR012368">
    <property type="entry name" value="OxRdtase_Mopterin-bd_su_IorB"/>
</dbReference>
<dbReference type="PANTHER" id="PTHR47495">
    <property type="entry name" value="ALDEHYDE DEHYDROGENASE"/>
    <property type="match status" value="1"/>
</dbReference>
<keyword evidence="3" id="KW-1185">Reference proteome</keyword>
<reference evidence="3" key="1">
    <citation type="submission" date="2019-03" db="EMBL/GenBank/DDBJ databases">
        <title>Aquabacterium pictum sp.nov., the first bacteriochlorophyll a-containing freshwater bacterium in the genus Aquabacterium of the class Betaproteobacteria.</title>
        <authorList>
            <person name="Hirose S."/>
            <person name="Tank M."/>
            <person name="Hara E."/>
            <person name="Tamaki H."/>
            <person name="Takaichi S."/>
            <person name="Haruta S."/>
            <person name="Hanada S."/>
        </authorList>
    </citation>
    <scope>NUCLEOTIDE SEQUENCE [LARGE SCALE GENOMIC DNA]</scope>
    <source>
        <strain evidence="3">W35</strain>
    </source>
</reference>
<dbReference type="Gene3D" id="3.30.365.10">
    <property type="entry name" value="Aldehyde oxidase/xanthine dehydrogenase, molybdopterin binding domain"/>
    <property type="match status" value="4"/>
</dbReference>
<evidence type="ECO:0000313" key="3">
    <source>
        <dbReference type="Proteomes" id="UP000301751"/>
    </source>
</evidence>
<dbReference type="Pfam" id="PF02738">
    <property type="entry name" value="MoCoBD_1"/>
    <property type="match status" value="1"/>
</dbReference>
<name>A0A480AMA7_9BURK</name>
<comment type="caution">
    <text evidence="2">The sequence shown here is derived from an EMBL/GenBank/DDBJ whole genome shotgun (WGS) entry which is preliminary data.</text>
</comment>
<dbReference type="InterPro" id="IPR008274">
    <property type="entry name" value="AldOxase/xan_DH_MoCoBD1"/>
</dbReference>
<dbReference type="PIRSF" id="PIRSF036389">
    <property type="entry name" value="IOR_B"/>
    <property type="match status" value="1"/>
</dbReference>
<gene>
    <name evidence="2" type="ORF">AQPW35_09610</name>
</gene>
<dbReference type="InterPro" id="IPR037165">
    <property type="entry name" value="AldOxase/xan_DH_Mopterin-bd_sf"/>
</dbReference>
<dbReference type="EMBL" id="BJCL01000002">
    <property type="protein sequence ID" value="GCL61880.1"/>
    <property type="molecule type" value="Genomic_DNA"/>
</dbReference>
<protein>
    <submittedName>
        <fullName evidence="2">Aldehyde oxidase</fullName>
    </submittedName>
</protein>
<sequence length="690" mass="71641">MVAGAALGTGALPGCTLPVIPKRPAPDVDAARSWVRHADGRFTLLLPRVEMGQGIGTALAAIACEELGIAPAQLTVRQPSTDDIARVRATVGSDSIKDFALPLAQACASLREALASGQARTAVAAAPQPAAALRAFQPGARWVGQGLPLAEGPAIVQGQALFVADVRRPGQLFGRVLRAPASPERPSRLRQVDEAAARAVPGCVAVVRHAALQLGQAEGIGIVARTPGALDRIATALAAQWAVDGPAFEQADLDQALDIDARLAGGGRRQHAVRRDALAPGDRWDVDLRIDIPLAAHGAIQPRAAVAEPAADGHLHLWVGSQDVFYQRDVVCRRLGLADSQVTVHGQRVGGAFGGKTLCTVELEAAVLARAVGAPVKVQWTRAQELQLGFHRPPSSHRIRLRLQGGRLQQWWHAFAGSHILFTNAAVPPWLQRATDLIGDDGVARGAALPYRMPAACTEFDLVRLPVFTGPWRGLGAGPNGFAVESAIDEAARAAGADPLAFRLQHLDGVDPAQARLARVLQRVAQAAGWGRPAAAAAPGQRSGRGLAAGIYKGSSWCAVVADVVVDAASGAIRVTRLWCAHDCGRVVHPDQVRAQCEGNLVWGLGMVLTDQLPVAGGAVDATSFAQAPLPAIGDLPPMEVVLVDHGEAPGGAGETVITAAGAAVANAVRAASGHRITRLPTARVPVAAS</sequence>
<proteinExistence type="predicted"/>
<feature type="domain" description="Aldehyde oxidase/xanthine dehydrogenase a/b hammerhead" evidence="1">
    <location>
        <begin position="157"/>
        <end position="245"/>
    </location>
</feature>
<dbReference type="Pfam" id="PF20256">
    <property type="entry name" value="MoCoBD_2"/>
    <property type="match status" value="2"/>
</dbReference>
<accession>A0A480AMA7</accession>
<dbReference type="GO" id="GO:0016491">
    <property type="term" value="F:oxidoreductase activity"/>
    <property type="evidence" value="ECO:0007669"/>
    <property type="project" value="InterPro"/>
</dbReference>